<dbReference type="EMBL" id="BAABKM010000001">
    <property type="protein sequence ID" value="GAA4692407.1"/>
    <property type="molecule type" value="Genomic_DNA"/>
</dbReference>
<name>A0ABP8WP36_9ACTN</name>
<organism evidence="2 3">
    <name type="scientific">Nocardioides conyzicola</name>
    <dbReference type="NCBI Taxonomy" id="1651781"/>
    <lineage>
        <taxon>Bacteria</taxon>
        <taxon>Bacillati</taxon>
        <taxon>Actinomycetota</taxon>
        <taxon>Actinomycetes</taxon>
        <taxon>Propionibacteriales</taxon>
        <taxon>Nocardioidaceae</taxon>
        <taxon>Nocardioides</taxon>
    </lineage>
</organism>
<feature type="domain" description="SGNH hydrolase-type esterase" evidence="1">
    <location>
        <begin position="61"/>
        <end position="214"/>
    </location>
</feature>
<evidence type="ECO:0000313" key="3">
    <source>
        <dbReference type="Proteomes" id="UP001499974"/>
    </source>
</evidence>
<dbReference type="CDD" id="cd00229">
    <property type="entry name" value="SGNH_hydrolase"/>
    <property type="match status" value="1"/>
</dbReference>
<gene>
    <name evidence="2" type="ORF">GCM10023349_04270</name>
</gene>
<dbReference type="SUPFAM" id="SSF52266">
    <property type="entry name" value="SGNH hydrolase"/>
    <property type="match status" value="1"/>
</dbReference>
<sequence>MPDENFIYSNLSEHPPGRLLPLLRRHLPGVDRVESEIGRYAAEWHDRNRAALDSTDPLWVVLGDSISQGVGASSVDRGWVALASHALHETHLRHRVLNLSVSGARTADVIHHQIPAMTRLGQEPALVTVVIGSNDMVRRTFRASLADHYRELIRVLPRGTLVAVLKHAFGPLAEVKHDVAVAAAAGDVRMVPVRLGFRNLAEDHFHPDDLGHELLANDFYVALHEQLRPPA</sequence>
<evidence type="ECO:0000313" key="2">
    <source>
        <dbReference type="EMBL" id="GAA4692407.1"/>
    </source>
</evidence>
<protein>
    <submittedName>
        <fullName evidence="2">Arylesterase</fullName>
    </submittedName>
</protein>
<dbReference type="Proteomes" id="UP001499974">
    <property type="component" value="Unassembled WGS sequence"/>
</dbReference>
<evidence type="ECO:0000259" key="1">
    <source>
        <dbReference type="Pfam" id="PF13472"/>
    </source>
</evidence>
<proteinExistence type="predicted"/>
<comment type="caution">
    <text evidence="2">The sequence shown here is derived from an EMBL/GenBank/DDBJ whole genome shotgun (WGS) entry which is preliminary data.</text>
</comment>
<dbReference type="Gene3D" id="3.40.50.1110">
    <property type="entry name" value="SGNH hydrolase"/>
    <property type="match status" value="1"/>
</dbReference>
<dbReference type="InterPro" id="IPR013830">
    <property type="entry name" value="SGNH_hydro"/>
</dbReference>
<accession>A0ABP8WP36</accession>
<dbReference type="InterPro" id="IPR036514">
    <property type="entry name" value="SGNH_hydro_sf"/>
</dbReference>
<reference evidence="3" key="1">
    <citation type="journal article" date="2019" name="Int. J. Syst. Evol. Microbiol.">
        <title>The Global Catalogue of Microorganisms (GCM) 10K type strain sequencing project: providing services to taxonomists for standard genome sequencing and annotation.</title>
        <authorList>
            <consortium name="The Broad Institute Genomics Platform"/>
            <consortium name="The Broad Institute Genome Sequencing Center for Infectious Disease"/>
            <person name="Wu L."/>
            <person name="Ma J."/>
        </authorList>
    </citation>
    <scope>NUCLEOTIDE SEQUENCE [LARGE SCALE GENOMIC DNA]</scope>
    <source>
        <strain evidence="3">JCM 18531</strain>
    </source>
</reference>
<dbReference type="Pfam" id="PF13472">
    <property type="entry name" value="Lipase_GDSL_2"/>
    <property type="match status" value="1"/>
</dbReference>
<dbReference type="RefSeq" id="WP_345518749.1">
    <property type="nucleotide sequence ID" value="NZ_BAABKM010000001.1"/>
</dbReference>
<keyword evidence="3" id="KW-1185">Reference proteome</keyword>